<feature type="transmembrane region" description="Helical" evidence="9">
    <location>
        <begin position="122"/>
        <end position="144"/>
    </location>
</feature>
<evidence type="ECO:0000256" key="6">
    <source>
        <dbReference type="ARBA" id="ARBA00022801"/>
    </source>
</evidence>
<dbReference type="NCBIfam" id="TIGR00077">
    <property type="entry name" value="lspA"/>
    <property type="match status" value="1"/>
</dbReference>
<dbReference type="InterPro" id="IPR001872">
    <property type="entry name" value="Peptidase_A8"/>
</dbReference>
<evidence type="ECO:0000256" key="10">
    <source>
        <dbReference type="RuleBase" id="RU000594"/>
    </source>
</evidence>
<protein>
    <recommendedName>
        <fullName evidence="9">Lipoprotein signal peptidase</fullName>
        <ecNumber evidence="9">3.4.23.36</ecNumber>
    </recommendedName>
    <alternativeName>
        <fullName evidence="9">Prolipoprotein signal peptidase</fullName>
    </alternativeName>
    <alternativeName>
        <fullName evidence="9">Signal peptidase II</fullName>
        <shortName evidence="9">SPase II</shortName>
    </alternativeName>
</protein>
<keyword evidence="8 9" id="KW-0472">Membrane</keyword>
<dbReference type="GO" id="GO:0004190">
    <property type="term" value="F:aspartic-type endopeptidase activity"/>
    <property type="evidence" value="ECO:0007669"/>
    <property type="project" value="UniProtKB-UniRule"/>
</dbReference>
<comment type="caution">
    <text evidence="9">Lacks conserved residue(s) required for the propagation of feature annotation.</text>
</comment>
<evidence type="ECO:0000313" key="12">
    <source>
        <dbReference type="EMBL" id="SFC52374.1"/>
    </source>
</evidence>
<organism evidence="12 13">
    <name type="scientific">Alkalibacterium subtropicum</name>
    <dbReference type="NCBI Taxonomy" id="753702"/>
    <lineage>
        <taxon>Bacteria</taxon>
        <taxon>Bacillati</taxon>
        <taxon>Bacillota</taxon>
        <taxon>Bacilli</taxon>
        <taxon>Lactobacillales</taxon>
        <taxon>Carnobacteriaceae</taxon>
        <taxon>Alkalibacterium</taxon>
    </lineage>
</organism>
<dbReference type="Proteomes" id="UP000199612">
    <property type="component" value="Unassembled WGS sequence"/>
</dbReference>
<keyword evidence="6 9" id="KW-0378">Hydrolase</keyword>
<comment type="similarity">
    <text evidence="1 9 11">Belongs to the peptidase A8 family.</text>
</comment>
<comment type="function">
    <text evidence="9 10">This protein specifically catalyzes the removal of signal peptides from prolipoproteins.</text>
</comment>
<keyword evidence="5 9" id="KW-0064">Aspartyl protease</keyword>
<dbReference type="EMBL" id="FOLT01000009">
    <property type="protein sequence ID" value="SFC52374.1"/>
    <property type="molecule type" value="Genomic_DNA"/>
</dbReference>
<evidence type="ECO:0000256" key="8">
    <source>
        <dbReference type="ARBA" id="ARBA00023136"/>
    </source>
</evidence>
<reference evidence="13" key="1">
    <citation type="submission" date="2016-10" db="EMBL/GenBank/DDBJ databases">
        <authorList>
            <person name="Varghese N."/>
            <person name="Submissions S."/>
        </authorList>
    </citation>
    <scope>NUCLEOTIDE SEQUENCE [LARGE SCALE GENOMIC DNA]</scope>
    <source>
        <strain evidence="13">DSM 23664</strain>
    </source>
</reference>
<dbReference type="PRINTS" id="PR00781">
    <property type="entry name" value="LIPOSIGPTASE"/>
</dbReference>
<keyword evidence="7 9" id="KW-1133">Transmembrane helix</keyword>
<evidence type="ECO:0000256" key="2">
    <source>
        <dbReference type="ARBA" id="ARBA00022475"/>
    </source>
</evidence>
<dbReference type="GO" id="GO:0006508">
    <property type="term" value="P:proteolysis"/>
    <property type="evidence" value="ECO:0007669"/>
    <property type="project" value="UniProtKB-KW"/>
</dbReference>
<feature type="transmembrane region" description="Helical" evidence="9">
    <location>
        <begin position="85"/>
        <end position="102"/>
    </location>
</feature>
<evidence type="ECO:0000256" key="1">
    <source>
        <dbReference type="ARBA" id="ARBA00006139"/>
    </source>
</evidence>
<evidence type="ECO:0000256" key="7">
    <source>
        <dbReference type="ARBA" id="ARBA00022989"/>
    </source>
</evidence>
<dbReference type="HAMAP" id="MF_00161">
    <property type="entry name" value="LspA"/>
    <property type="match status" value="1"/>
</dbReference>
<sequence length="158" mass="18256">MLIYYIISLIIVGIDQLTKYLTVQNIPLHETLEVIPSVLSFTYHQNTGAAWSILEGQMIFFYIVTLIVVGVIIYYMHTQGKNDKFFAFSLSLILGGAIGNFIDRLFLQYVVDMIRVEFIDFPIFNVADMSLTVGVALMLIYLFFDEWKEYRQKKVGTK</sequence>
<dbReference type="PANTHER" id="PTHR33695">
    <property type="entry name" value="LIPOPROTEIN SIGNAL PEPTIDASE"/>
    <property type="match status" value="1"/>
</dbReference>
<dbReference type="AlphaFoldDB" id="A0A1I1JUX5"/>
<keyword evidence="3 9" id="KW-0645">Protease</keyword>
<keyword evidence="4 9" id="KW-0812">Transmembrane</keyword>
<feature type="transmembrane region" description="Helical" evidence="9">
    <location>
        <begin position="59"/>
        <end position="76"/>
    </location>
</feature>
<evidence type="ECO:0000256" key="11">
    <source>
        <dbReference type="RuleBase" id="RU004181"/>
    </source>
</evidence>
<comment type="pathway">
    <text evidence="9">Protein modification; lipoprotein biosynthesis (signal peptide cleavage).</text>
</comment>
<name>A0A1I1JUX5_9LACT</name>
<proteinExistence type="inferred from homology"/>
<evidence type="ECO:0000256" key="5">
    <source>
        <dbReference type="ARBA" id="ARBA00022750"/>
    </source>
</evidence>
<dbReference type="RefSeq" id="WP_091530673.1">
    <property type="nucleotide sequence ID" value="NZ_FOLT01000009.1"/>
</dbReference>
<evidence type="ECO:0000313" key="13">
    <source>
        <dbReference type="Proteomes" id="UP000199612"/>
    </source>
</evidence>
<dbReference type="UniPathway" id="UPA00665"/>
<comment type="catalytic activity">
    <reaction evidence="9 10">
        <text>Release of signal peptides from bacterial membrane prolipoproteins. Hydrolyzes -Xaa-Yaa-Zaa-|-(S,diacylglyceryl)Cys-, in which Xaa is hydrophobic (preferably Leu), and Yaa (Ala or Ser) and Zaa (Gly or Ala) have small, neutral side chains.</text>
        <dbReference type="EC" id="3.4.23.36"/>
    </reaction>
</comment>
<keyword evidence="2 9" id="KW-1003">Cell membrane</keyword>
<accession>A0A1I1JUX5</accession>
<dbReference type="Pfam" id="PF01252">
    <property type="entry name" value="Peptidase_A8"/>
    <property type="match status" value="1"/>
</dbReference>
<gene>
    <name evidence="9" type="primary">lspA</name>
    <name evidence="12" type="ORF">SAMN04488102_10926</name>
</gene>
<evidence type="ECO:0000256" key="4">
    <source>
        <dbReference type="ARBA" id="ARBA00022692"/>
    </source>
</evidence>
<evidence type="ECO:0000256" key="9">
    <source>
        <dbReference type="HAMAP-Rule" id="MF_00161"/>
    </source>
</evidence>
<dbReference type="GO" id="GO:0005886">
    <property type="term" value="C:plasma membrane"/>
    <property type="evidence" value="ECO:0007669"/>
    <property type="project" value="UniProtKB-SubCell"/>
</dbReference>
<feature type="active site" evidence="9">
    <location>
        <position position="112"/>
    </location>
</feature>
<dbReference type="PANTHER" id="PTHR33695:SF1">
    <property type="entry name" value="LIPOPROTEIN SIGNAL PEPTIDASE"/>
    <property type="match status" value="1"/>
</dbReference>
<comment type="subcellular location">
    <subcellularLocation>
        <location evidence="9">Cell membrane</location>
        <topology evidence="9">Multi-pass membrane protein</topology>
    </subcellularLocation>
</comment>
<evidence type="ECO:0000256" key="3">
    <source>
        <dbReference type="ARBA" id="ARBA00022670"/>
    </source>
</evidence>
<keyword evidence="13" id="KW-1185">Reference proteome</keyword>
<dbReference type="EC" id="3.4.23.36" evidence="9"/>
<dbReference type="STRING" id="753702.SAMN04488102_10926"/>
<dbReference type="PROSITE" id="PS00855">
    <property type="entry name" value="SPASE_II"/>
    <property type="match status" value="1"/>
</dbReference>
<feature type="active site" evidence="9">
    <location>
        <position position="128"/>
    </location>
</feature>